<evidence type="ECO:0000256" key="2">
    <source>
        <dbReference type="ARBA" id="ARBA00022525"/>
    </source>
</evidence>
<dbReference type="InterPro" id="IPR018363">
    <property type="entry name" value="CD59_antigen_CS"/>
</dbReference>
<dbReference type="PANTHER" id="PTHR16983">
    <property type="entry name" value="UPAR/LY6 DOMAIN-CONTAINING PROTEIN"/>
    <property type="match status" value="1"/>
</dbReference>
<dbReference type="AlphaFoldDB" id="A0A670I9Q4"/>
<protein>
    <submittedName>
        <fullName evidence="7">LY6/PLAUR domain containing 2</fullName>
    </submittedName>
</protein>
<keyword evidence="3 5" id="KW-0732">Signal</keyword>
<name>A0A670I9Q4_PODMU</name>
<dbReference type="InterPro" id="IPR051110">
    <property type="entry name" value="Ly-6/neurotoxin-like_GPI-ap"/>
</dbReference>
<dbReference type="OMA" id="RCYVCPE"/>
<keyword evidence="2" id="KW-0964">Secreted</keyword>
<evidence type="ECO:0000313" key="7">
    <source>
        <dbReference type="Ensembl" id="ENSPMRP00000008421.1"/>
    </source>
</evidence>
<feature type="signal peptide" evidence="5">
    <location>
        <begin position="1"/>
        <end position="20"/>
    </location>
</feature>
<dbReference type="Proteomes" id="UP000472272">
    <property type="component" value="Chromosome 7"/>
</dbReference>
<feature type="domain" description="Snake toxin/toxin-like" evidence="6">
    <location>
        <begin position="21"/>
        <end position="98"/>
    </location>
</feature>
<dbReference type="Pfam" id="PF00087">
    <property type="entry name" value="Toxin_TOLIP"/>
    <property type="match status" value="1"/>
</dbReference>
<dbReference type="FunFam" id="2.10.60.10:FF:000003">
    <property type="entry name" value="lymphocyte antigen 6E isoform X1"/>
    <property type="match status" value="1"/>
</dbReference>
<evidence type="ECO:0000259" key="6">
    <source>
        <dbReference type="Pfam" id="PF00087"/>
    </source>
</evidence>
<evidence type="ECO:0000256" key="3">
    <source>
        <dbReference type="ARBA" id="ARBA00022729"/>
    </source>
</evidence>
<evidence type="ECO:0000256" key="5">
    <source>
        <dbReference type="SAM" id="SignalP"/>
    </source>
</evidence>
<sequence length="127" mass="13789">TGLNRSGVLYLVLPWSSSQALRCYSCPEPITAVKCMKVDNCLQNETMCKTTMYSREEVYPFQGDSTVTRSCSSRCIPSDVDGIGLTRPVTCCNTDLCNHDGAASVQISYITVGTSAASFFILLRPGL</sequence>
<organism evidence="7 8">
    <name type="scientific">Podarcis muralis</name>
    <name type="common">Wall lizard</name>
    <name type="synonym">Lacerta muralis</name>
    <dbReference type="NCBI Taxonomy" id="64176"/>
    <lineage>
        <taxon>Eukaryota</taxon>
        <taxon>Metazoa</taxon>
        <taxon>Chordata</taxon>
        <taxon>Craniata</taxon>
        <taxon>Vertebrata</taxon>
        <taxon>Euteleostomi</taxon>
        <taxon>Lepidosauria</taxon>
        <taxon>Squamata</taxon>
        <taxon>Bifurcata</taxon>
        <taxon>Unidentata</taxon>
        <taxon>Episquamata</taxon>
        <taxon>Laterata</taxon>
        <taxon>Lacertibaenia</taxon>
        <taxon>Lacertidae</taxon>
        <taxon>Podarcis</taxon>
    </lineage>
</organism>
<dbReference type="PROSITE" id="PS00983">
    <property type="entry name" value="LY6_UPAR"/>
    <property type="match status" value="1"/>
</dbReference>
<dbReference type="Gene3D" id="2.10.60.10">
    <property type="entry name" value="CD59"/>
    <property type="match status" value="1"/>
</dbReference>
<feature type="chain" id="PRO_5025508834" evidence="5">
    <location>
        <begin position="21"/>
        <end position="127"/>
    </location>
</feature>
<reference evidence="7" key="3">
    <citation type="submission" date="2025-09" db="UniProtKB">
        <authorList>
            <consortium name="Ensembl"/>
        </authorList>
    </citation>
    <scope>IDENTIFICATION</scope>
</reference>
<keyword evidence="4" id="KW-1015">Disulfide bond</keyword>
<comment type="subcellular location">
    <subcellularLocation>
        <location evidence="1">Secreted</location>
    </subcellularLocation>
</comment>
<evidence type="ECO:0000256" key="1">
    <source>
        <dbReference type="ARBA" id="ARBA00004613"/>
    </source>
</evidence>
<dbReference type="SUPFAM" id="SSF57302">
    <property type="entry name" value="Snake toxin-like"/>
    <property type="match status" value="1"/>
</dbReference>
<dbReference type="CDD" id="cd23620">
    <property type="entry name" value="TFP_LU_ECD_LYPD2"/>
    <property type="match status" value="1"/>
</dbReference>
<evidence type="ECO:0000256" key="4">
    <source>
        <dbReference type="ARBA" id="ARBA00023157"/>
    </source>
</evidence>
<accession>A0A670I9Q4</accession>
<reference evidence="7" key="2">
    <citation type="submission" date="2025-08" db="UniProtKB">
        <authorList>
            <consortium name="Ensembl"/>
        </authorList>
    </citation>
    <scope>IDENTIFICATION</scope>
</reference>
<dbReference type="PANTHER" id="PTHR16983:SF16">
    <property type="entry name" value="UPAR_LY6 DOMAIN-CONTAINING PROTEIN"/>
    <property type="match status" value="1"/>
</dbReference>
<dbReference type="GO" id="GO:0005576">
    <property type="term" value="C:extracellular region"/>
    <property type="evidence" value="ECO:0007669"/>
    <property type="project" value="UniProtKB-SubCell"/>
</dbReference>
<dbReference type="InterPro" id="IPR035076">
    <property type="entry name" value="Toxin/TOLIP"/>
</dbReference>
<dbReference type="GeneTree" id="ENSGT00940000162197"/>
<keyword evidence="8" id="KW-1185">Reference proteome</keyword>
<dbReference type="GO" id="GO:0005886">
    <property type="term" value="C:plasma membrane"/>
    <property type="evidence" value="ECO:0007669"/>
    <property type="project" value="TreeGrafter"/>
</dbReference>
<reference evidence="7 8" key="1">
    <citation type="journal article" date="2019" name="Proc. Natl. Acad. Sci. U.S.A.">
        <title>Regulatory changes in pterin and carotenoid genes underlie balanced color polymorphisms in the wall lizard.</title>
        <authorList>
            <person name="Andrade P."/>
            <person name="Pinho C."/>
            <person name="Perez I de Lanuza G."/>
            <person name="Afonso S."/>
            <person name="Brejcha J."/>
            <person name="Rubin C.J."/>
            <person name="Wallerman O."/>
            <person name="Pereira P."/>
            <person name="Sabatino S.J."/>
            <person name="Bellati A."/>
            <person name="Pellitteri-Rosa D."/>
            <person name="Bosakova Z."/>
            <person name="Bunikis I."/>
            <person name="Carretero M.A."/>
            <person name="Feiner N."/>
            <person name="Marsik P."/>
            <person name="Pauperio F."/>
            <person name="Salvi D."/>
            <person name="Soler L."/>
            <person name="While G.M."/>
            <person name="Uller T."/>
            <person name="Font E."/>
            <person name="Andersson L."/>
            <person name="Carneiro M."/>
        </authorList>
    </citation>
    <scope>NUCLEOTIDE SEQUENCE</scope>
</reference>
<gene>
    <name evidence="7" type="primary">LYPD2</name>
</gene>
<evidence type="ECO:0000313" key="8">
    <source>
        <dbReference type="Proteomes" id="UP000472272"/>
    </source>
</evidence>
<dbReference type="Ensembl" id="ENSPMRT00000009003.1">
    <property type="protein sequence ID" value="ENSPMRP00000008421.1"/>
    <property type="gene ID" value="ENSPMRG00000005682.1"/>
</dbReference>
<dbReference type="InterPro" id="IPR045860">
    <property type="entry name" value="Snake_toxin-like_sf"/>
</dbReference>
<proteinExistence type="predicted"/>